<dbReference type="Gene3D" id="3.20.20.150">
    <property type="entry name" value="Divalent-metal-dependent TIM barrel enzymes"/>
    <property type="match status" value="1"/>
</dbReference>
<evidence type="ECO:0000259" key="1">
    <source>
        <dbReference type="Pfam" id="PF01261"/>
    </source>
</evidence>
<organism evidence="2 3">
    <name type="scientific">Berkelbacteria bacterium GW2011_GWA2_38_9</name>
    <dbReference type="NCBI Taxonomy" id="1618334"/>
    <lineage>
        <taxon>Bacteria</taxon>
        <taxon>Candidatus Berkelbacteria</taxon>
    </lineage>
</organism>
<dbReference type="GO" id="GO:0008081">
    <property type="term" value="F:phosphoric diester hydrolase activity"/>
    <property type="evidence" value="ECO:0007669"/>
    <property type="project" value="TreeGrafter"/>
</dbReference>
<dbReference type="InterPro" id="IPR013022">
    <property type="entry name" value="Xyl_isomerase-like_TIM-brl"/>
</dbReference>
<dbReference type="AlphaFoldDB" id="A0A0G0LDZ4"/>
<proteinExistence type="predicted"/>
<dbReference type="PROSITE" id="PS51432">
    <property type="entry name" value="AP_NUCLEASE_F2_4"/>
    <property type="match status" value="1"/>
</dbReference>
<sequence length="250" mass="27806">MTIGAHISTKGRLINVLDRATNLGVQAIQIHPSQPQQWAKPKITDEEASDFAQEMKKRRLGPLFFHNIYLINFASENPAIWHGAITSTINYLQLADKMQAIGVITHLGSTKGADWKTAKKRVIDGLHKVFDDLRRDDPAWSSQNRELSKFIIETAAGAGNVIGDDLDEVAEIFNAIKDNYPCGICIDTAHLFASGRPIHTKDGFDELLEARIINHPKLKNIPFILEVPGFEKTGPDKQNVEHVKALVEPS</sequence>
<keyword evidence="2" id="KW-0378">Hydrolase</keyword>
<evidence type="ECO:0000313" key="2">
    <source>
        <dbReference type="EMBL" id="KKQ89277.1"/>
    </source>
</evidence>
<dbReference type="PANTHER" id="PTHR21445">
    <property type="entry name" value="ENDONUCLEASE IV ENDODEOXYRIBONUCLEASE IV"/>
    <property type="match status" value="1"/>
</dbReference>
<dbReference type="Pfam" id="PF01261">
    <property type="entry name" value="AP_endonuc_2"/>
    <property type="match status" value="1"/>
</dbReference>
<dbReference type="SMART" id="SM00518">
    <property type="entry name" value="AP2Ec"/>
    <property type="match status" value="1"/>
</dbReference>
<evidence type="ECO:0000313" key="3">
    <source>
        <dbReference type="Proteomes" id="UP000033934"/>
    </source>
</evidence>
<name>A0A0G0LDZ4_9BACT</name>
<keyword evidence="2" id="KW-0255">Endonuclease</keyword>
<dbReference type="GO" id="GO:0003677">
    <property type="term" value="F:DNA binding"/>
    <property type="evidence" value="ECO:0007669"/>
    <property type="project" value="InterPro"/>
</dbReference>
<dbReference type="Proteomes" id="UP000033934">
    <property type="component" value="Unassembled WGS sequence"/>
</dbReference>
<protein>
    <submittedName>
        <fullName evidence="2">Putative endonuclease 4</fullName>
    </submittedName>
</protein>
<dbReference type="SUPFAM" id="SSF51658">
    <property type="entry name" value="Xylose isomerase-like"/>
    <property type="match status" value="1"/>
</dbReference>
<comment type="caution">
    <text evidence="2">The sequence shown here is derived from an EMBL/GenBank/DDBJ whole genome shotgun (WGS) entry which is preliminary data.</text>
</comment>
<dbReference type="GO" id="GO:0003906">
    <property type="term" value="F:DNA-(apurinic or apyrimidinic site) endonuclease activity"/>
    <property type="evidence" value="ECO:0007669"/>
    <property type="project" value="TreeGrafter"/>
</dbReference>
<accession>A0A0G0LDZ4</accession>
<dbReference type="InterPro" id="IPR036237">
    <property type="entry name" value="Xyl_isomerase-like_sf"/>
</dbReference>
<dbReference type="PANTHER" id="PTHR21445:SF0">
    <property type="entry name" value="APURINIC-APYRIMIDINIC ENDONUCLEASE"/>
    <property type="match status" value="1"/>
</dbReference>
<keyword evidence="2" id="KW-0540">Nuclease</keyword>
<dbReference type="GO" id="GO:0008270">
    <property type="term" value="F:zinc ion binding"/>
    <property type="evidence" value="ECO:0007669"/>
    <property type="project" value="InterPro"/>
</dbReference>
<dbReference type="GO" id="GO:0006284">
    <property type="term" value="P:base-excision repair"/>
    <property type="evidence" value="ECO:0007669"/>
    <property type="project" value="TreeGrafter"/>
</dbReference>
<gene>
    <name evidence="2" type="ORF">UT11_C0030G0012</name>
</gene>
<reference evidence="2 3" key="1">
    <citation type="journal article" date="2015" name="Nature">
        <title>rRNA introns, odd ribosomes, and small enigmatic genomes across a large radiation of phyla.</title>
        <authorList>
            <person name="Brown C.T."/>
            <person name="Hug L.A."/>
            <person name="Thomas B.C."/>
            <person name="Sharon I."/>
            <person name="Castelle C.J."/>
            <person name="Singh A."/>
            <person name="Wilkins M.J."/>
            <person name="Williams K.H."/>
            <person name="Banfield J.F."/>
        </authorList>
    </citation>
    <scope>NUCLEOTIDE SEQUENCE [LARGE SCALE GENOMIC DNA]</scope>
</reference>
<feature type="domain" description="Xylose isomerase-like TIM barrel" evidence="1">
    <location>
        <begin position="17"/>
        <end position="219"/>
    </location>
</feature>
<dbReference type="InterPro" id="IPR001719">
    <property type="entry name" value="AP_endonuc_2"/>
</dbReference>
<dbReference type="EMBL" id="LBVO01000030">
    <property type="protein sequence ID" value="KKQ89277.1"/>
    <property type="molecule type" value="Genomic_DNA"/>
</dbReference>